<proteinExistence type="inferred from homology"/>
<accession>A0A1G9RJJ7</accession>
<dbReference type="PANTHER" id="PTHR10353">
    <property type="entry name" value="GLYCOSYL HYDROLASE"/>
    <property type="match status" value="1"/>
</dbReference>
<dbReference type="OrthoDB" id="9765195at2"/>
<dbReference type="InterPro" id="IPR001360">
    <property type="entry name" value="Glyco_hydro_1"/>
</dbReference>
<dbReference type="PROSITE" id="PS00572">
    <property type="entry name" value="GLYCOSYL_HYDROL_F1_1"/>
    <property type="match status" value="1"/>
</dbReference>
<dbReference type="Proteomes" id="UP000199671">
    <property type="component" value="Unassembled WGS sequence"/>
</dbReference>
<gene>
    <name evidence="6" type="ORF">SAMN04487766_10130</name>
</gene>
<dbReference type="EMBL" id="FNHU01000001">
    <property type="protein sequence ID" value="SDM23436.1"/>
    <property type="molecule type" value="Genomic_DNA"/>
</dbReference>
<name>A0A1G9RJJ7_9ACTO</name>
<dbReference type="GO" id="GO:0005829">
    <property type="term" value="C:cytosol"/>
    <property type="evidence" value="ECO:0007669"/>
    <property type="project" value="TreeGrafter"/>
</dbReference>
<dbReference type="GO" id="GO:0008422">
    <property type="term" value="F:beta-glucosidase activity"/>
    <property type="evidence" value="ECO:0007669"/>
    <property type="project" value="TreeGrafter"/>
</dbReference>
<dbReference type="InterPro" id="IPR017853">
    <property type="entry name" value="GH"/>
</dbReference>
<evidence type="ECO:0000313" key="7">
    <source>
        <dbReference type="Proteomes" id="UP000199671"/>
    </source>
</evidence>
<dbReference type="PANTHER" id="PTHR10353:SF136">
    <property type="entry name" value="ARYL-PHOSPHO-BETA-D-GLUCOSIDASE BGLC"/>
    <property type="match status" value="1"/>
</dbReference>
<dbReference type="RefSeq" id="WP_092606578.1">
    <property type="nucleotide sequence ID" value="NZ_FNHU01000001.1"/>
</dbReference>
<dbReference type="Gene3D" id="3.20.20.80">
    <property type="entry name" value="Glycosidases"/>
    <property type="match status" value="1"/>
</dbReference>
<comment type="similarity">
    <text evidence="1 5">Belongs to the glycosyl hydrolase 1 family.</text>
</comment>
<sequence length="490" mass="55963">MHYDWNPRFPTGFLFGASSAAWQVEGATTEDGRTPAIIDLNSQKKAPFVDNKFTADHYHRYAEDVALMKECGLSSYRFSIAWPRIIPAADGAVNPAGVAFYNNLIDELLAAGITPIVTLYHYDMPVWAQEELGGWRSRDIIPAFEHYVRTCFEAFGDRVKYWLSINEQNMQICYGDWLGVSKGVEDWFRDKWKINHIMNLCHATAVNLCHELVDGGKIGPVPGYVPIYPETCRPEDQIAAMNAEEFTEKIWCDTYAYGDYSPFVYNYWSNNHIDPDIRPGDIETMKRAKSDFLAVNCYRSNTARHAPADAEAQEYLLNASGKKGELTFPVVPGQYALTRNPYVEYTDWDWEIDPVAMRYALRYLWDHYRLPMVITENGLGAHETKSPDGRVHDPQRLDYIRDNLYQIGLAIEDGVDVFGYNAWTFTDLLSTGNGMAKRYGFVFIDTTDEEQKATDNVSALALTRIPKDSYYWYQSFIASGATQWGKEMSN</sequence>
<keyword evidence="3" id="KW-0326">Glycosidase</keyword>
<dbReference type="PRINTS" id="PR00131">
    <property type="entry name" value="GLHYDRLASE1"/>
</dbReference>
<dbReference type="GO" id="GO:0016052">
    <property type="term" value="P:carbohydrate catabolic process"/>
    <property type="evidence" value="ECO:0007669"/>
    <property type="project" value="TreeGrafter"/>
</dbReference>
<evidence type="ECO:0000256" key="2">
    <source>
        <dbReference type="ARBA" id="ARBA00022801"/>
    </source>
</evidence>
<keyword evidence="2" id="KW-0378">Hydrolase</keyword>
<dbReference type="FunFam" id="3.20.20.80:FF:000004">
    <property type="entry name" value="Beta-glucosidase 6-phospho-beta-glucosidase"/>
    <property type="match status" value="1"/>
</dbReference>
<evidence type="ECO:0000313" key="6">
    <source>
        <dbReference type="EMBL" id="SDM23436.1"/>
    </source>
</evidence>
<protein>
    <submittedName>
        <fullName evidence="6">6-phospho-beta-glucosidase</fullName>
    </submittedName>
</protein>
<evidence type="ECO:0000256" key="1">
    <source>
        <dbReference type="ARBA" id="ARBA00010838"/>
    </source>
</evidence>
<reference evidence="6 7" key="1">
    <citation type="submission" date="2016-10" db="EMBL/GenBank/DDBJ databases">
        <authorList>
            <person name="de Groot N.N."/>
        </authorList>
    </citation>
    <scope>NUCLEOTIDE SEQUENCE [LARGE SCALE GENOMIC DNA]</scope>
    <source>
        <strain evidence="6 7">KPR-7B</strain>
    </source>
</reference>
<organism evidence="6 7">
    <name type="scientific">Actinomyces ruminicola</name>
    <dbReference type="NCBI Taxonomy" id="332524"/>
    <lineage>
        <taxon>Bacteria</taxon>
        <taxon>Bacillati</taxon>
        <taxon>Actinomycetota</taxon>
        <taxon>Actinomycetes</taxon>
        <taxon>Actinomycetales</taxon>
        <taxon>Actinomycetaceae</taxon>
        <taxon>Actinomyces</taxon>
    </lineage>
</organism>
<dbReference type="Pfam" id="PF00232">
    <property type="entry name" value="Glyco_hydro_1"/>
    <property type="match status" value="1"/>
</dbReference>
<dbReference type="SUPFAM" id="SSF51445">
    <property type="entry name" value="(Trans)glycosidases"/>
    <property type="match status" value="1"/>
</dbReference>
<feature type="active site" description="Nucleophile" evidence="4">
    <location>
        <position position="376"/>
    </location>
</feature>
<dbReference type="InterPro" id="IPR018120">
    <property type="entry name" value="Glyco_hydro_1_AS"/>
</dbReference>
<evidence type="ECO:0000256" key="5">
    <source>
        <dbReference type="RuleBase" id="RU003690"/>
    </source>
</evidence>
<evidence type="ECO:0000256" key="3">
    <source>
        <dbReference type="ARBA" id="ARBA00023295"/>
    </source>
</evidence>
<dbReference type="AlphaFoldDB" id="A0A1G9RJJ7"/>
<evidence type="ECO:0000256" key="4">
    <source>
        <dbReference type="PROSITE-ProRule" id="PRU10055"/>
    </source>
</evidence>